<dbReference type="Proteomes" id="UP000094527">
    <property type="component" value="Unassembled WGS sequence"/>
</dbReference>
<sequence length="117" mass="12950">NQLKVPLTATAKHTICTMMIPPFANPEAPESSLTRSAPRLPLIGLSTWSVKRHCNNVLNPLIPERDSEAHLLTPLPHQLGEASSLVKVAILWMGKAILLQLLVPRFDSEFSNLLIRI</sequence>
<feature type="non-terminal residue" evidence="1">
    <location>
        <position position="1"/>
    </location>
</feature>
<reference evidence="1 2" key="1">
    <citation type="journal article" date="2016" name="Genome Biol. Evol.">
        <title>Gene Family Evolution Reflects Adaptation to Soil Environmental Stressors in the Genome of the Collembolan Orchesella cincta.</title>
        <authorList>
            <person name="Faddeeva-Vakhrusheva A."/>
            <person name="Derks M.F."/>
            <person name="Anvar S.Y."/>
            <person name="Agamennone V."/>
            <person name="Suring W."/>
            <person name="Smit S."/>
            <person name="van Straalen N.M."/>
            <person name="Roelofs D."/>
        </authorList>
    </citation>
    <scope>NUCLEOTIDE SEQUENCE [LARGE SCALE GENOMIC DNA]</scope>
    <source>
        <tissue evidence="1">Mixed pool</tissue>
    </source>
</reference>
<name>A0A1D2M1X7_ORCCI</name>
<evidence type="ECO:0000313" key="1">
    <source>
        <dbReference type="EMBL" id="ODM86942.1"/>
    </source>
</evidence>
<organism evidence="1 2">
    <name type="scientific">Orchesella cincta</name>
    <name type="common">Springtail</name>
    <name type="synonym">Podura cincta</name>
    <dbReference type="NCBI Taxonomy" id="48709"/>
    <lineage>
        <taxon>Eukaryota</taxon>
        <taxon>Metazoa</taxon>
        <taxon>Ecdysozoa</taxon>
        <taxon>Arthropoda</taxon>
        <taxon>Hexapoda</taxon>
        <taxon>Collembola</taxon>
        <taxon>Entomobryomorpha</taxon>
        <taxon>Entomobryoidea</taxon>
        <taxon>Orchesellidae</taxon>
        <taxon>Orchesellinae</taxon>
        <taxon>Orchesella</taxon>
    </lineage>
</organism>
<dbReference type="EMBL" id="LJIJ01006690">
    <property type="protein sequence ID" value="ODM86942.1"/>
    <property type="molecule type" value="Genomic_DNA"/>
</dbReference>
<comment type="caution">
    <text evidence="1">The sequence shown here is derived from an EMBL/GenBank/DDBJ whole genome shotgun (WGS) entry which is preliminary data.</text>
</comment>
<keyword evidence="2" id="KW-1185">Reference proteome</keyword>
<proteinExistence type="predicted"/>
<accession>A0A1D2M1X7</accession>
<protein>
    <submittedName>
        <fullName evidence="1">Uncharacterized protein</fullName>
    </submittedName>
</protein>
<dbReference type="AlphaFoldDB" id="A0A1D2M1X7"/>
<evidence type="ECO:0000313" key="2">
    <source>
        <dbReference type="Proteomes" id="UP000094527"/>
    </source>
</evidence>
<gene>
    <name evidence="1" type="ORF">Ocin01_19739</name>
</gene>